<protein>
    <submittedName>
        <fullName evidence="7">Glycosyltransferase</fullName>
    </submittedName>
</protein>
<name>A0ABU9XJT3_9BACI</name>
<organism evidence="7 8">
    <name type="scientific">Ornithinibacillus xuwenensis</name>
    <dbReference type="NCBI Taxonomy" id="3144668"/>
    <lineage>
        <taxon>Bacteria</taxon>
        <taxon>Bacillati</taxon>
        <taxon>Bacillota</taxon>
        <taxon>Bacilli</taxon>
        <taxon>Bacillales</taxon>
        <taxon>Bacillaceae</taxon>
        <taxon>Ornithinibacillus</taxon>
    </lineage>
</organism>
<evidence type="ECO:0000313" key="7">
    <source>
        <dbReference type="EMBL" id="MEN2768527.1"/>
    </source>
</evidence>
<evidence type="ECO:0000313" key="8">
    <source>
        <dbReference type="Proteomes" id="UP001444625"/>
    </source>
</evidence>
<dbReference type="PANTHER" id="PTHR43025">
    <property type="entry name" value="MONOGALACTOSYLDIACYLGLYCEROL SYNTHASE"/>
    <property type="match status" value="1"/>
</dbReference>
<evidence type="ECO:0000256" key="4">
    <source>
        <dbReference type="ARBA" id="ARBA00022679"/>
    </source>
</evidence>
<dbReference type="InterPro" id="IPR009695">
    <property type="entry name" value="Diacylglyc_glucosyltr_N"/>
</dbReference>
<dbReference type="Gene3D" id="3.40.50.2000">
    <property type="entry name" value="Glycogen Phosphorylase B"/>
    <property type="match status" value="1"/>
</dbReference>
<evidence type="ECO:0000259" key="6">
    <source>
        <dbReference type="Pfam" id="PF06925"/>
    </source>
</evidence>
<evidence type="ECO:0000259" key="5">
    <source>
        <dbReference type="Pfam" id="PF04101"/>
    </source>
</evidence>
<dbReference type="RefSeq" id="WP_345826006.1">
    <property type="nucleotide sequence ID" value="NZ_JBDIML010000005.1"/>
</dbReference>
<dbReference type="InterPro" id="IPR007235">
    <property type="entry name" value="Glyco_trans_28_C"/>
</dbReference>
<dbReference type="PANTHER" id="PTHR43025:SF3">
    <property type="entry name" value="MONOGALACTOSYLDIACYLGLYCEROL SYNTHASE 1, CHLOROPLASTIC"/>
    <property type="match status" value="1"/>
</dbReference>
<sequence>MDTKPKDEALFLPFMQIPTGHHHVADAVIEELQLAIETFNCEKVDILSYSYGKMERLVSATYLSWIKKMPKAYDWLYNYLAVKNQTKRSRQLLYEAMFTPYFKRLINENEPRILFCTHALPSNISSILKCKNKLRANTVNVYTDFFINRVWGIEGIDYHFVPSITVKKFLLELGVDESTIYVTGIPVHPVFLKPKPLSLPTNQIHVLITGGSLGVGSIEKLIPENPTVKYSVLCGKNERLYHNLRRRNHPSINPIPYVSSKVEMNEIYNQADAVITKPGGVTISECLMKHIPVFTGNALPGQEKVNERQLKELGVILTMDTFNESIEKQVIDFFEDEMLQKNYREKLETYHNHLENRPLSAILQEICSTAE</sequence>
<keyword evidence="8" id="KW-1185">Reference proteome</keyword>
<proteinExistence type="inferred from homology"/>
<dbReference type="InterPro" id="IPR050519">
    <property type="entry name" value="Glycosyltransf_28_UgtP"/>
</dbReference>
<gene>
    <name evidence="7" type="ORF">ABC228_15200</name>
</gene>
<feature type="domain" description="Diacylglycerol glucosyltransferase N-terminal" evidence="6">
    <location>
        <begin position="21"/>
        <end position="187"/>
    </location>
</feature>
<comment type="caution">
    <text evidence="7">The sequence shown here is derived from an EMBL/GenBank/DDBJ whole genome shotgun (WGS) entry which is preliminary data.</text>
</comment>
<dbReference type="EMBL" id="JBDIML010000005">
    <property type="protein sequence ID" value="MEN2768527.1"/>
    <property type="molecule type" value="Genomic_DNA"/>
</dbReference>
<comment type="similarity">
    <text evidence="2">Belongs to the glycosyltransferase 28 family.</text>
</comment>
<evidence type="ECO:0000256" key="2">
    <source>
        <dbReference type="ARBA" id="ARBA00006962"/>
    </source>
</evidence>
<accession>A0ABU9XJT3</accession>
<comment type="subcellular location">
    <subcellularLocation>
        <location evidence="1">Membrane</location>
    </subcellularLocation>
</comment>
<feature type="domain" description="Glycosyl transferase family 28 C-terminal" evidence="5">
    <location>
        <begin position="206"/>
        <end position="293"/>
    </location>
</feature>
<keyword evidence="4" id="KW-0808">Transferase</keyword>
<dbReference type="SUPFAM" id="SSF53756">
    <property type="entry name" value="UDP-Glycosyltransferase/glycogen phosphorylase"/>
    <property type="match status" value="1"/>
</dbReference>
<evidence type="ECO:0000256" key="1">
    <source>
        <dbReference type="ARBA" id="ARBA00004370"/>
    </source>
</evidence>
<evidence type="ECO:0000256" key="3">
    <source>
        <dbReference type="ARBA" id="ARBA00022676"/>
    </source>
</evidence>
<keyword evidence="3" id="KW-0328">Glycosyltransferase</keyword>
<dbReference type="Pfam" id="PF04101">
    <property type="entry name" value="Glyco_tran_28_C"/>
    <property type="match status" value="1"/>
</dbReference>
<reference evidence="7 8" key="1">
    <citation type="submission" date="2024-05" db="EMBL/GenBank/DDBJ databases">
        <authorList>
            <person name="Haq I."/>
            <person name="Ullah Z."/>
            <person name="Ahmad R."/>
            <person name="Li M."/>
            <person name="Tong Y."/>
        </authorList>
    </citation>
    <scope>NUCLEOTIDE SEQUENCE [LARGE SCALE GENOMIC DNA]</scope>
    <source>
        <strain evidence="7 8">16A2E</strain>
    </source>
</reference>
<dbReference type="Proteomes" id="UP001444625">
    <property type="component" value="Unassembled WGS sequence"/>
</dbReference>
<dbReference type="Pfam" id="PF06925">
    <property type="entry name" value="MGDG_synth"/>
    <property type="match status" value="1"/>
</dbReference>